<comment type="caution">
    <text evidence="2">The sequence shown here is derived from an EMBL/GenBank/DDBJ whole genome shotgun (WGS) entry which is preliminary data.</text>
</comment>
<accession>A0ABS6J006</accession>
<dbReference type="RefSeq" id="WP_161761140.1">
    <property type="nucleotide sequence ID" value="NZ_JAAATX020000003.1"/>
</dbReference>
<dbReference type="EMBL" id="JAAATX020000003">
    <property type="protein sequence ID" value="MBU9697063.1"/>
    <property type="molecule type" value="Genomic_DNA"/>
</dbReference>
<proteinExistence type="predicted"/>
<evidence type="ECO:0000313" key="2">
    <source>
        <dbReference type="EMBL" id="MBU9697063.1"/>
    </source>
</evidence>
<reference evidence="2 3" key="1">
    <citation type="submission" date="2021-06" db="EMBL/GenBank/DDBJ databases">
        <title>Rhodobacteraceae bacterium strain HSP-20.</title>
        <authorList>
            <person name="Chen W.-M."/>
        </authorList>
    </citation>
    <scope>NUCLEOTIDE SEQUENCE [LARGE SCALE GENOMIC DNA]</scope>
    <source>
        <strain evidence="2 3">HSP-20</strain>
    </source>
</reference>
<organism evidence="2 3">
    <name type="scientific">Paragemmobacter amnigenus</name>
    <dbReference type="NCBI Taxonomy" id="2852097"/>
    <lineage>
        <taxon>Bacteria</taxon>
        <taxon>Pseudomonadati</taxon>
        <taxon>Pseudomonadota</taxon>
        <taxon>Alphaproteobacteria</taxon>
        <taxon>Rhodobacterales</taxon>
        <taxon>Paracoccaceae</taxon>
        <taxon>Paragemmobacter</taxon>
    </lineage>
</organism>
<keyword evidence="1" id="KW-0812">Transmembrane</keyword>
<sequence>MAGELGGLAVIREGARAALWRGREGIAAGLVAALGLWVAAQGGYLLVPVGLCIAAVGAGLGVQAWRRLRFAQGADAPGIVEVDEGQISYMGPELGGFVSGPELVELRLVTLRGRRLWRMKQADGQALLVPVDAAGAEALFDVFAALPGMDVAALLAALEPQGAATGRAVALGGAVQVIWRRAGRGVSAV</sequence>
<evidence type="ECO:0000313" key="3">
    <source>
        <dbReference type="Proteomes" id="UP000731907"/>
    </source>
</evidence>
<keyword evidence="1" id="KW-0472">Membrane</keyword>
<evidence type="ECO:0000256" key="1">
    <source>
        <dbReference type="SAM" id="Phobius"/>
    </source>
</evidence>
<name>A0ABS6J006_9RHOB</name>
<keyword evidence="3" id="KW-1185">Reference proteome</keyword>
<protein>
    <submittedName>
        <fullName evidence="2">Uncharacterized protein</fullName>
    </submittedName>
</protein>
<gene>
    <name evidence="2" type="ORF">GU927_004295</name>
</gene>
<keyword evidence="1" id="KW-1133">Transmembrane helix</keyword>
<dbReference type="Proteomes" id="UP000731907">
    <property type="component" value="Unassembled WGS sequence"/>
</dbReference>
<feature type="transmembrane region" description="Helical" evidence="1">
    <location>
        <begin position="45"/>
        <end position="65"/>
    </location>
</feature>